<evidence type="ECO:0000313" key="1">
    <source>
        <dbReference type="EMBL" id="CAB4120959.1"/>
    </source>
</evidence>
<dbReference type="EMBL" id="LR796139">
    <property type="protein sequence ID" value="CAB4120959.1"/>
    <property type="molecule type" value="Genomic_DNA"/>
</dbReference>
<organism evidence="1">
    <name type="scientific">uncultured Caudovirales phage</name>
    <dbReference type="NCBI Taxonomy" id="2100421"/>
    <lineage>
        <taxon>Viruses</taxon>
        <taxon>Duplodnaviria</taxon>
        <taxon>Heunggongvirae</taxon>
        <taxon>Uroviricota</taxon>
        <taxon>Caudoviricetes</taxon>
        <taxon>Peduoviridae</taxon>
        <taxon>Maltschvirus</taxon>
        <taxon>Maltschvirus maltsch</taxon>
    </lineage>
</organism>
<proteinExistence type="predicted"/>
<sequence>MANTKNSTILVESERHVVYYYTLVSDGSQETGTAIHTSSTVAASLGIADPKNCKINSIKVIAQSAAGVIELYFNASTNVLALPIPLIPAVPFHLNFENEGGLQNYAGSGITGNIVYTTTGLASGDKFVIILDVRPS</sequence>
<gene>
    <name evidence="1" type="ORF">UFOVP1_54</name>
</gene>
<protein>
    <submittedName>
        <fullName evidence="1">Uncharacterized protein</fullName>
    </submittedName>
</protein>
<accession>A0A6J5KL66</accession>
<name>A0A6J5KL66_9CAUD</name>
<reference evidence="1" key="1">
    <citation type="submission" date="2020-04" db="EMBL/GenBank/DDBJ databases">
        <authorList>
            <person name="Chiriac C."/>
            <person name="Salcher M."/>
            <person name="Ghai R."/>
            <person name="Kavagutti S V."/>
        </authorList>
    </citation>
    <scope>NUCLEOTIDE SEQUENCE</scope>
</reference>